<protein>
    <recommendedName>
        <fullName evidence="3">K Homology domain-containing protein</fullName>
    </recommendedName>
</protein>
<dbReference type="EMBL" id="JH431629">
    <property type="status" value="NOT_ANNOTATED_CDS"/>
    <property type="molecule type" value="Genomic_DNA"/>
</dbReference>
<organism evidence="4 5">
    <name type="scientific">Strigamia maritima</name>
    <name type="common">European centipede</name>
    <name type="synonym">Geophilus maritimus</name>
    <dbReference type="NCBI Taxonomy" id="126957"/>
    <lineage>
        <taxon>Eukaryota</taxon>
        <taxon>Metazoa</taxon>
        <taxon>Ecdysozoa</taxon>
        <taxon>Arthropoda</taxon>
        <taxon>Myriapoda</taxon>
        <taxon>Chilopoda</taxon>
        <taxon>Pleurostigmophora</taxon>
        <taxon>Geophilomorpha</taxon>
        <taxon>Linotaeniidae</taxon>
        <taxon>Strigamia</taxon>
    </lineage>
</organism>
<dbReference type="Gene3D" id="3.30.1370.10">
    <property type="entry name" value="K Homology domain, type 1"/>
    <property type="match status" value="1"/>
</dbReference>
<dbReference type="InterPro" id="IPR036612">
    <property type="entry name" value="KH_dom_type_1_sf"/>
</dbReference>
<dbReference type="STRING" id="126957.T1JKF4"/>
<evidence type="ECO:0000313" key="4">
    <source>
        <dbReference type="EnsemblMetazoa" id="SMAR014334-PA"/>
    </source>
</evidence>
<keyword evidence="1" id="KW-0694">RNA-binding</keyword>
<feature type="domain" description="K Homology" evidence="3">
    <location>
        <begin position="63"/>
        <end position="90"/>
    </location>
</feature>
<evidence type="ECO:0000313" key="5">
    <source>
        <dbReference type="Proteomes" id="UP000014500"/>
    </source>
</evidence>
<accession>T1JKF4</accession>
<feature type="region of interest" description="Disordered" evidence="2">
    <location>
        <begin position="1"/>
        <end position="58"/>
    </location>
</feature>
<dbReference type="InterPro" id="IPR004088">
    <property type="entry name" value="KH_dom_type_1"/>
</dbReference>
<reference evidence="4" key="2">
    <citation type="submission" date="2015-02" db="UniProtKB">
        <authorList>
            <consortium name="EnsemblMetazoa"/>
        </authorList>
    </citation>
    <scope>IDENTIFICATION</scope>
</reference>
<dbReference type="GO" id="GO:0010468">
    <property type="term" value="P:regulation of gene expression"/>
    <property type="evidence" value="ECO:0007669"/>
    <property type="project" value="UniProtKB-ARBA"/>
</dbReference>
<reference evidence="5" key="1">
    <citation type="submission" date="2011-05" db="EMBL/GenBank/DDBJ databases">
        <authorList>
            <person name="Richards S.R."/>
            <person name="Qu J."/>
            <person name="Jiang H."/>
            <person name="Jhangiani S.N."/>
            <person name="Agravi P."/>
            <person name="Goodspeed R."/>
            <person name="Gross S."/>
            <person name="Mandapat C."/>
            <person name="Jackson L."/>
            <person name="Mathew T."/>
            <person name="Pu L."/>
            <person name="Thornton R."/>
            <person name="Saada N."/>
            <person name="Wilczek-Boney K.B."/>
            <person name="Lee S."/>
            <person name="Kovar C."/>
            <person name="Wu Y."/>
            <person name="Scherer S.E."/>
            <person name="Worley K.C."/>
            <person name="Muzny D.M."/>
            <person name="Gibbs R."/>
        </authorList>
    </citation>
    <scope>NUCLEOTIDE SEQUENCE</scope>
    <source>
        <strain evidence="5">Brora</strain>
    </source>
</reference>
<dbReference type="GO" id="GO:0003723">
    <property type="term" value="F:RNA binding"/>
    <property type="evidence" value="ECO:0007669"/>
    <property type="project" value="UniProtKB-UniRule"/>
</dbReference>
<evidence type="ECO:0000256" key="2">
    <source>
        <dbReference type="SAM" id="MobiDB-lite"/>
    </source>
</evidence>
<feature type="compositionally biased region" description="Low complexity" evidence="2">
    <location>
        <begin position="17"/>
        <end position="28"/>
    </location>
</feature>
<dbReference type="Proteomes" id="UP000014500">
    <property type="component" value="Unassembled WGS sequence"/>
</dbReference>
<evidence type="ECO:0000259" key="3">
    <source>
        <dbReference type="Pfam" id="PF00013"/>
    </source>
</evidence>
<evidence type="ECO:0000256" key="1">
    <source>
        <dbReference type="PROSITE-ProRule" id="PRU00117"/>
    </source>
</evidence>
<dbReference type="AlphaFoldDB" id="T1JKF4"/>
<dbReference type="PROSITE" id="PS51257">
    <property type="entry name" value="PROKAR_LIPOPROTEIN"/>
    <property type="match status" value="1"/>
</dbReference>
<sequence>MLDTSRYPQVVYSDDNSFSPAPSSSPSFVILSCPNPKRSAEDEDSIGGSPMKRSRPDGQKVELRLLIQSKNAGAIIGKGGSNISRLRNDVSICVCFGRYNSFRN</sequence>
<dbReference type="SUPFAM" id="SSF54791">
    <property type="entry name" value="Eukaryotic type KH-domain (KH-domain type I)"/>
    <property type="match status" value="1"/>
</dbReference>
<dbReference type="Pfam" id="PF00013">
    <property type="entry name" value="KH_1"/>
    <property type="match status" value="1"/>
</dbReference>
<dbReference type="PROSITE" id="PS50084">
    <property type="entry name" value="KH_TYPE_1"/>
    <property type="match status" value="1"/>
</dbReference>
<dbReference type="EnsemblMetazoa" id="SMAR014334-RA">
    <property type="protein sequence ID" value="SMAR014334-PA"/>
    <property type="gene ID" value="SMAR014334"/>
</dbReference>
<keyword evidence="5" id="KW-1185">Reference proteome</keyword>
<dbReference type="HOGENOM" id="CLU_2253420_0_0_1"/>
<proteinExistence type="predicted"/>
<name>T1JKF4_STRMM</name>